<feature type="region of interest" description="Disordered" evidence="1">
    <location>
        <begin position="92"/>
        <end position="112"/>
    </location>
</feature>
<comment type="caution">
    <text evidence="2">The sequence shown here is derived from an EMBL/GenBank/DDBJ whole genome shotgun (WGS) entry which is preliminary data.</text>
</comment>
<gene>
    <name evidence="2" type="ORF">PCOR1329_LOCUS68489</name>
</gene>
<proteinExistence type="predicted"/>
<dbReference type="Proteomes" id="UP001189429">
    <property type="component" value="Unassembled WGS sequence"/>
</dbReference>
<name>A0ABN9WPJ0_9DINO</name>
<feature type="non-terminal residue" evidence="2">
    <location>
        <position position="1"/>
    </location>
</feature>
<feature type="non-terminal residue" evidence="2">
    <location>
        <position position="130"/>
    </location>
</feature>
<evidence type="ECO:0000256" key="1">
    <source>
        <dbReference type="SAM" id="MobiDB-lite"/>
    </source>
</evidence>
<reference evidence="2" key="1">
    <citation type="submission" date="2023-10" db="EMBL/GenBank/DDBJ databases">
        <authorList>
            <person name="Chen Y."/>
            <person name="Shah S."/>
            <person name="Dougan E. K."/>
            <person name="Thang M."/>
            <person name="Chan C."/>
        </authorList>
    </citation>
    <scope>NUCLEOTIDE SEQUENCE [LARGE SCALE GENOMIC DNA]</scope>
</reference>
<evidence type="ECO:0000313" key="3">
    <source>
        <dbReference type="Proteomes" id="UP001189429"/>
    </source>
</evidence>
<sequence length="130" mass="13734">AHIALPAQALHLAGAALFRAAARVAGRSSTASLLGSGAPARRARHEALRVWLRRLAERAAQGIITAEAAVESSIALMAELYLATGARMSPEALQDARETHHEIERTSTAPGVAGRPFADASAMWFDSEPR</sequence>
<feature type="compositionally biased region" description="Basic and acidic residues" evidence="1">
    <location>
        <begin position="94"/>
        <end position="105"/>
    </location>
</feature>
<organism evidence="2 3">
    <name type="scientific">Prorocentrum cordatum</name>
    <dbReference type="NCBI Taxonomy" id="2364126"/>
    <lineage>
        <taxon>Eukaryota</taxon>
        <taxon>Sar</taxon>
        <taxon>Alveolata</taxon>
        <taxon>Dinophyceae</taxon>
        <taxon>Prorocentrales</taxon>
        <taxon>Prorocentraceae</taxon>
        <taxon>Prorocentrum</taxon>
    </lineage>
</organism>
<dbReference type="EMBL" id="CAUYUJ010018940">
    <property type="protein sequence ID" value="CAK0887430.1"/>
    <property type="molecule type" value="Genomic_DNA"/>
</dbReference>
<accession>A0ABN9WPJ0</accession>
<keyword evidence="3" id="KW-1185">Reference proteome</keyword>
<protein>
    <submittedName>
        <fullName evidence="2">Uncharacterized protein</fullName>
    </submittedName>
</protein>
<evidence type="ECO:0000313" key="2">
    <source>
        <dbReference type="EMBL" id="CAK0887430.1"/>
    </source>
</evidence>